<protein>
    <submittedName>
        <fullName evidence="2">Amino acid ABC transporter substrate-binding protein</fullName>
    </submittedName>
    <submittedName>
        <fullName evidence="1">Polar amino acid transport system substrate-binding protein</fullName>
    </submittedName>
</protein>
<name>A0A4P8I0Q2_9BURK</name>
<evidence type="ECO:0000313" key="1">
    <source>
        <dbReference type="EMBL" id="MBB3221838.1"/>
    </source>
</evidence>
<keyword evidence="3" id="KW-1185">Reference proteome</keyword>
<evidence type="ECO:0000313" key="4">
    <source>
        <dbReference type="Proteomes" id="UP000584325"/>
    </source>
</evidence>
<gene>
    <name evidence="2" type="ORF">FCL38_31010</name>
    <name evidence="1" type="ORF">FHS02_002648</name>
</gene>
<dbReference type="EMBL" id="CP040017">
    <property type="protein sequence ID" value="QCP14354.1"/>
    <property type="molecule type" value="Genomic_DNA"/>
</dbReference>
<reference evidence="2 3" key="1">
    <citation type="submission" date="2019-05" db="EMBL/GenBank/DDBJ databases">
        <title>Draft Genome Sequences of Six Type Strains of the Genus Massilia.</title>
        <authorList>
            <person name="Miess H."/>
            <person name="Frediansyhah A."/>
            <person name="Gross H."/>
        </authorList>
    </citation>
    <scope>NUCLEOTIDE SEQUENCE [LARGE SCALE GENOMIC DNA]</scope>
    <source>
        <strain evidence="2 3">DSMZ 26121</strain>
    </source>
</reference>
<dbReference type="AlphaFoldDB" id="A0A4P8I0Q2"/>
<proteinExistence type="predicted"/>
<dbReference type="Proteomes" id="UP000298763">
    <property type="component" value="Chromosome"/>
</dbReference>
<reference evidence="1 4" key="2">
    <citation type="submission" date="2020-08" db="EMBL/GenBank/DDBJ databases">
        <title>Genomic Encyclopedia of Type Strains, Phase III (KMG-III): the genomes of soil and plant-associated and newly described type strains.</title>
        <authorList>
            <person name="Whitman W."/>
        </authorList>
    </citation>
    <scope>NUCLEOTIDE SEQUENCE [LARGE SCALE GENOMIC DNA]</scope>
    <source>
        <strain evidence="1 4">CECT 7753</strain>
    </source>
</reference>
<evidence type="ECO:0000313" key="3">
    <source>
        <dbReference type="Proteomes" id="UP000298763"/>
    </source>
</evidence>
<dbReference type="RefSeq" id="WP_137317124.1">
    <property type="nucleotide sequence ID" value="NZ_CP040017.1"/>
</dbReference>
<dbReference type="EMBL" id="JACHXS010000004">
    <property type="protein sequence ID" value="MBB3221838.1"/>
    <property type="molecule type" value="Genomic_DNA"/>
</dbReference>
<sequence>MTVGSAWRGKLLVGLLGIGAGLAAVPAYAMQASSLQASPLQASPLLAAAVPTVTLCYERANVQPWRTEDGRGLNFELLRLVGQRENIRFDFQSMPWKRCLAQLQANAVDGAFAVSFKTDRREIGEYPGGATPDAAKRMHIDRYILIRRKGSNVEWDGKALHNVDGAIGAQLGYSVTDLLRSLNVTVDEGSQRSDELVRKLLAGRLAAAAVGGGDARTLLAGPFGAQIEALPRPLIEKPYFLLLSHRLVERQPQLARRIWDAVEAVRDGEQYRKLEKSALPAAGKGKQP</sequence>
<dbReference type="OrthoDB" id="9133137at2"/>
<evidence type="ECO:0000313" key="2">
    <source>
        <dbReference type="EMBL" id="QCP14354.1"/>
    </source>
</evidence>
<dbReference type="Gene3D" id="3.40.190.10">
    <property type="entry name" value="Periplasmic binding protein-like II"/>
    <property type="match status" value="2"/>
</dbReference>
<dbReference type="Proteomes" id="UP000584325">
    <property type="component" value="Unassembled WGS sequence"/>
</dbReference>
<organism evidence="1 4">
    <name type="scientific">Pseudoduganella umbonata</name>
    <dbReference type="NCBI Taxonomy" id="864828"/>
    <lineage>
        <taxon>Bacteria</taxon>
        <taxon>Pseudomonadati</taxon>
        <taxon>Pseudomonadota</taxon>
        <taxon>Betaproteobacteria</taxon>
        <taxon>Burkholderiales</taxon>
        <taxon>Oxalobacteraceae</taxon>
        <taxon>Telluria group</taxon>
        <taxon>Pseudoduganella</taxon>
    </lineage>
</organism>
<accession>A0A4P8I0Q2</accession>
<dbReference type="SUPFAM" id="SSF53850">
    <property type="entry name" value="Periplasmic binding protein-like II"/>
    <property type="match status" value="1"/>
</dbReference>